<reference evidence="4" key="1">
    <citation type="journal article" date="2019" name="Int. J. Syst. Evol. Microbiol.">
        <title>The Global Catalogue of Microorganisms (GCM) 10K type strain sequencing project: providing services to taxonomists for standard genome sequencing and annotation.</title>
        <authorList>
            <consortium name="The Broad Institute Genomics Platform"/>
            <consortium name="The Broad Institute Genome Sequencing Center for Infectious Disease"/>
            <person name="Wu L."/>
            <person name="Ma J."/>
        </authorList>
    </citation>
    <scope>NUCLEOTIDE SEQUENCE [LARGE SCALE GENOMIC DNA]</scope>
    <source>
        <strain evidence="4">CGMCC 1.12606</strain>
    </source>
</reference>
<dbReference type="PANTHER" id="PTHR30388">
    <property type="entry name" value="ALDEHYDE OXIDOREDUCTASE MOLYBDENUM COFACTOR ASSEMBLY PROTEIN"/>
    <property type="match status" value="1"/>
</dbReference>
<evidence type="ECO:0000259" key="2">
    <source>
        <dbReference type="Pfam" id="PF13478"/>
    </source>
</evidence>
<sequence>MTHELKNIFTTYETAAKSGLRSVMATVVALNGSSYRKPGVRMLILENGKMEGAVSGGCVEKEIVRQAESVFSTGIPRVMIYDGRYRLGCEGILYILIEPFVPSSALISDFKKHLRSREQCEITSYFKKAEQEGTGFGSIIEIGAKTYPFHQDLSPDESLECFTQELSPSIRLFIIGSEHDAVNLSSLASQMGMEVMLVVNPMEEKTQEHFPGAMEFLPVLPETFPIDEIDEESAVVLMNHSYSKDLQFLIKLQKGKQFYTGILGPNKRREELLNELMEHCPEVELEFLDTVHGPAGIDIGAITPQEIAVSILSEVLLQHRGRVPLKLRDKKGSIHTSSS</sequence>
<proteinExistence type="predicted"/>
<feature type="domain" description="XdhC Rossmann" evidence="2">
    <location>
        <begin position="172"/>
        <end position="315"/>
    </location>
</feature>
<protein>
    <submittedName>
        <fullName evidence="3">Xanthine dehydrogenase subunit A</fullName>
    </submittedName>
</protein>
<name>A0ABQ1QRA2_9FLAO</name>
<evidence type="ECO:0000313" key="3">
    <source>
        <dbReference type="EMBL" id="GGD38966.1"/>
    </source>
</evidence>
<gene>
    <name evidence="3" type="primary">pucA</name>
    <name evidence="3" type="ORF">GCM10011361_02640</name>
</gene>
<keyword evidence="4" id="KW-1185">Reference proteome</keyword>
<dbReference type="Gene3D" id="3.40.50.720">
    <property type="entry name" value="NAD(P)-binding Rossmann-like Domain"/>
    <property type="match status" value="1"/>
</dbReference>
<dbReference type="InterPro" id="IPR003777">
    <property type="entry name" value="XdhC_CoxI"/>
</dbReference>
<comment type="caution">
    <text evidence="3">The sequence shown here is derived from an EMBL/GenBank/DDBJ whole genome shotgun (WGS) entry which is preliminary data.</text>
</comment>
<feature type="domain" description="XdhC- CoxI" evidence="1">
    <location>
        <begin position="17"/>
        <end position="82"/>
    </location>
</feature>
<dbReference type="Pfam" id="PF13478">
    <property type="entry name" value="XdhC_C"/>
    <property type="match status" value="1"/>
</dbReference>
<dbReference type="Pfam" id="PF02625">
    <property type="entry name" value="XdhC_CoxI"/>
    <property type="match status" value="1"/>
</dbReference>
<evidence type="ECO:0000313" key="4">
    <source>
        <dbReference type="Proteomes" id="UP000625780"/>
    </source>
</evidence>
<dbReference type="PANTHER" id="PTHR30388:SF6">
    <property type="entry name" value="XANTHINE DEHYDROGENASE SUBUNIT A-RELATED"/>
    <property type="match status" value="1"/>
</dbReference>
<dbReference type="EMBL" id="BMFH01000001">
    <property type="protein sequence ID" value="GGD38966.1"/>
    <property type="molecule type" value="Genomic_DNA"/>
</dbReference>
<dbReference type="Proteomes" id="UP000625780">
    <property type="component" value="Unassembled WGS sequence"/>
</dbReference>
<evidence type="ECO:0000259" key="1">
    <source>
        <dbReference type="Pfam" id="PF02625"/>
    </source>
</evidence>
<dbReference type="InterPro" id="IPR052698">
    <property type="entry name" value="MoCofactor_Util/Proc"/>
</dbReference>
<organism evidence="3 4">
    <name type="scientific">Muriicola marianensis</name>
    <dbReference type="NCBI Taxonomy" id="1324801"/>
    <lineage>
        <taxon>Bacteria</taxon>
        <taxon>Pseudomonadati</taxon>
        <taxon>Bacteroidota</taxon>
        <taxon>Flavobacteriia</taxon>
        <taxon>Flavobacteriales</taxon>
        <taxon>Flavobacteriaceae</taxon>
        <taxon>Muriicola</taxon>
    </lineage>
</organism>
<accession>A0ABQ1QRA2</accession>
<dbReference type="RefSeq" id="WP_188368906.1">
    <property type="nucleotide sequence ID" value="NZ_BMFH01000001.1"/>
</dbReference>
<dbReference type="InterPro" id="IPR027051">
    <property type="entry name" value="XdhC_Rossmann_dom"/>
</dbReference>